<keyword evidence="3" id="KW-1185">Reference proteome</keyword>
<dbReference type="EMBL" id="ATLV01008252">
    <property type="status" value="NOT_ANNOTATED_CDS"/>
    <property type="molecule type" value="Genomic_DNA"/>
</dbReference>
<dbReference type="EMBL" id="KE524461">
    <property type="protein sequence ID" value="KFB35363.1"/>
    <property type="molecule type" value="Genomic_DNA"/>
</dbReference>
<gene>
    <name evidence="1" type="ORF">ZHAS_00001865</name>
</gene>
<accession>A0A084VBL9</accession>
<name>A0A084VBL9_ANOSI</name>
<proteinExistence type="predicted"/>
<evidence type="ECO:0000313" key="3">
    <source>
        <dbReference type="Proteomes" id="UP000030765"/>
    </source>
</evidence>
<protein>
    <submittedName>
        <fullName evidence="1 2">Complement protein 1S</fullName>
    </submittedName>
</protein>
<dbReference type="Proteomes" id="UP000030765">
    <property type="component" value="Unassembled WGS sequence"/>
</dbReference>
<reference evidence="1 3" key="1">
    <citation type="journal article" date="2014" name="BMC Genomics">
        <title>Genome sequence of Anopheles sinensis provides insight into genetics basis of mosquito competence for malaria parasites.</title>
        <authorList>
            <person name="Zhou D."/>
            <person name="Zhang D."/>
            <person name="Ding G."/>
            <person name="Shi L."/>
            <person name="Hou Q."/>
            <person name="Ye Y."/>
            <person name="Xu Y."/>
            <person name="Zhou H."/>
            <person name="Xiong C."/>
            <person name="Li S."/>
            <person name="Yu J."/>
            <person name="Hong S."/>
            <person name="Yu X."/>
            <person name="Zou P."/>
            <person name="Chen C."/>
            <person name="Chang X."/>
            <person name="Wang W."/>
            <person name="Lv Y."/>
            <person name="Sun Y."/>
            <person name="Ma L."/>
            <person name="Shen B."/>
            <person name="Zhu C."/>
        </authorList>
    </citation>
    <scope>NUCLEOTIDE SEQUENCE [LARGE SCALE GENOMIC DNA]</scope>
</reference>
<sequence>MAPYRSLARPRSVVIMRHQRLTHRDGINDVRAGRPQTRVPSASAIDVRGRAETDPYICITFAFVTLRPVRYGPMLLPIERHPGGGGGPTKQGAAGAEGNYGNLWEIISFVNLFAKKGAYGGTGRSGQAV</sequence>
<dbReference type="AlphaFoldDB" id="A0A084VBL9"/>
<reference evidence="2" key="2">
    <citation type="submission" date="2020-05" db="UniProtKB">
        <authorList>
            <consortium name="EnsemblMetazoa"/>
        </authorList>
    </citation>
    <scope>IDENTIFICATION</scope>
</reference>
<evidence type="ECO:0000313" key="1">
    <source>
        <dbReference type="EMBL" id="KFB35363.1"/>
    </source>
</evidence>
<evidence type="ECO:0000313" key="2">
    <source>
        <dbReference type="EnsemblMetazoa" id="ASIC001865-PA"/>
    </source>
</evidence>
<organism evidence="1">
    <name type="scientific">Anopheles sinensis</name>
    <name type="common">Mosquito</name>
    <dbReference type="NCBI Taxonomy" id="74873"/>
    <lineage>
        <taxon>Eukaryota</taxon>
        <taxon>Metazoa</taxon>
        <taxon>Ecdysozoa</taxon>
        <taxon>Arthropoda</taxon>
        <taxon>Hexapoda</taxon>
        <taxon>Insecta</taxon>
        <taxon>Pterygota</taxon>
        <taxon>Neoptera</taxon>
        <taxon>Endopterygota</taxon>
        <taxon>Diptera</taxon>
        <taxon>Nematocera</taxon>
        <taxon>Culicoidea</taxon>
        <taxon>Culicidae</taxon>
        <taxon>Anophelinae</taxon>
        <taxon>Anopheles</taxon>
    </lineage>
</organism>
<dbReference type="EnsemblMetazoa" id="ASIC001865-RA">
    <property type="protein sequence ID" value="ASIC001865-PA"/>
    <property type="gene ID" value="ASIC001865"/>
</dbReference>
<dbReference type="VEuPathDB" id="VectorBase:ASIC001865"/>